<gene>
    <name evidence="1" type="ORF">ECPE_LOCUS8278</name>
</gene>
<keyword evidence="2" id="KW-1185">Reference proteome</keyword>
<reference evidence="3" key="1">
    <citation type="submission" date="2016-06" db="UniProtKB">
        <authorList>
            <consortium name="WormBaseParasite"/>
        </authorList>
    </citation>
    <scope>IDENTIFICATION</scope>
</reference>
<dbReference type="AlphaFoldDB" id="A0A183AMU3"/>
<accession>A0A183AMU3</accession>
<reference evidence="1 2" key="2">
    <citation type="submission" date="2018-11" db="EMBL/GenBank/DDBJ databases">
        <authorList>
            <consortium name="Pathogen Informatics"/>
        </authorList>
    </citation>
    <scope>NUCLEOTIDE SEQUENCE [LARGE SCALE GENOMIC DNA]</scope>
    <source>
        <strain evidence="1 2">Egypt</strain>
    </source>
</reference>
<dbReference type="Proteomes" id="UP000272942">
    <property type="component" value="Unassembled WGS sequence"/>
</dbReference>
<name>A0A183AMU3_9TREM</name>
<sequence>MGERIFEQAYDYLYQKRVTEKNRSGELFILTGLRAICPDVTTGFVLDQLIFLEQNGAHTSDCERPAHMSQAIGKIMLTTVT</sequence>
<proteinExistence type="predicted"/>
<organism evidence="3">
    <name type="scientific">Echinostoma caproni</name>
    <dbReference type="NCBI Taxonomy" id="27848"/>
    <lineage>
        <taxon>Eukaryota</taxon>
        <taxon>Metazoa</taxon>
        <taxon>Spiralia</taxon>
        <taxon>Lophotrochozoa</taxon>
        <taxon>Platyhelminthes</taxon>
        <taxon>Trematoda</taxon>
        <taxon>Digenea</taxon>
        <taxon>Plagiorchiida</taxon>
        <taxon>Echinostomata</taxon>
        <taxon>Echinostomatoidea</taxon>
        <taxon>Echinostomatidae</taxon>
        <taxon>Echinostoma</taxon>
    </lineage>
</organism>
<evidence type="ECO:0000313" key="3">
    <source>
        <dbReference type="WBParaSite" id="ECPE_0000830401-mRNA-1"/>
    </source>
</evidence>
<evidence type="ECO:0000313" key="2">
    <source>
        <dbReference type="Proteomes" id="UP000272942"/>
    </source>
</evidence>
<dbReference type="WBParaSite" id="ECPE_0000830401-mRNA-1">
    <property type="protein sequence ID" value="ECPE_0000830401-mRNA-1"/>
    <property type="gene ID" value="ECPE_0000830401"/>
</dbReference>
<dbReference type="EMBL" id="UZAN01045760">
    <property type="protein sequence ID" value="VDP83152.1"/>
    <property type="molecule type" value="Genomic_DNA"/>
</dbReference>
<dbReference type="OrthoDB" id="248923at2759"/>
<evidence type="ECO:0000313" key="1">
    <source>
        <dbReference type="EMBL" id="VDP83152.1"/>
    </source>
</evidence>
<protein>
    <submittedName>
        <fullName evidence="3">DNA-directed RNA polymerase</fullName>
    </submittedName>
</protein>